<organism evidence="2 3">
    <name type="scientific">Mucor velutinosus</name>
    <dbReference type="NCBI Taxonomy" id="708070"/>
    <lineage>
        <taxon>Eukaryota</taxon>
        <taxon>Fungi</taxon>
        <taxon>Fungi incertae sedis</taxon>
        <taxon>Mucoromycota</taxon>
        <taxon>Mucoromycotina</taxon>
        <taxon>Mucoromycetes</taxon>
        <taxon>Mucorales</taxon>
        <taxon>Mucorineae</taxon>
        <taxon>Mucoraceae</taxon>
        <taxon>Mucor</taxon>
    </lineage>
</organism>
<evidence type="ECO:0000313" key="3">
    <source>
        <dbReference type="Proteomes" id="UP001304243"/>
    </source>
</evidence>
<dbReference type="Proteomes" id="UP001304243">
    <property type="component" value="Unassembled WGS sequence"/>
</dbReference>
<proteinExistence type="predicted"/>
<feature type="compositionally biased region" description="Polar residues" evidence="1">
    <location>
        <begin position="408"/>
        <end position="420"/>
    </location>
</feature>
<dbReference type="GeneID" id="89947751"/>
<feature type="compositionally biased region" description="Polar residues" evidence="1">
    <location>
        <begin position="431"/>
        <end position="448"/>
    </location>
</feature>
<reference evidence="2 3" key="1">
    <citation type="submission" date="2022-11" db="EMBL/GenBank/DDBJ databases">
        <title>Mucor velutinosus strain NIH1002 WGS.</title>
        <authorList>
            <person name="Subramanian P."/>
            <person name="Mullikin J.C."/>
            <person name="Segre J.A."/>
            <person name="Zelazny A.M."/>
        </authorList>
    </citation>
    <scope>NUCLEOTIDE SEQUENCE [LARGE SCALE GENOMIC DNA]</scope>
    <source>
        <strain evidence="2 3">NIH1002</strain>
    </source>
</reference>
<evidence type="ECO:0000256" key="1">
    <source>
        <dbReference type="SAM" id="MobiDB-lite"/>
    </source>
</evidence>
<evidence type="ECO:0000313" key="2">
    <source>
        <dbReference type="EMBL" id="KAK4521059.1"/>
    </source>
</evidence>
<feature type="compositionally biased region" description="Polar residues" evidence="1">
    <location>
        <begin position="336"/>
        <end position="345"/>
    </location>
</feature>
<feature type="compositionally biased region" description="Basic residues" evidence="1">
    <location>
        <begin position="396"/>
        <end position="407"/>
    </location>
</feature>
<gene>
    <name evidence="2" type="ORF">ATC70_004049</name>
</gene>
<dbReference type="EMBL" id="JASEJX010000007">
    <property type="protein sequence ID" value="KAK4521059.1"/>
    <property type="molecule type" value="Genomic_DNA"/>
</dbReference>
<sequence length="476" mass="53316">MSHLNTNDNGPLPSDHVTSISGDLLEDVHIDFGQEEEEEDSVFDHNLMQYLDQLPIAAPPADAKYSASFVDSVLNGIDTFKHLNNDTDEPFISSLLDYSQFEEAYSSGEKVADQAFSVAVEQPRGYDDQQEQLYQEQEEIPIQFNMHQDDQSSVMQPALSVYHSTDYSGYPDLIHLGQDQPNDEAFEDRFLTQRKAELDALFDMNENTFKDYSSWFYYPDDDASQIHPKNDMAHPTTNALNHKTFSTEYPIESKYEAKDPFSTTEIPFEKHHLTSKTQPQASVDFTTNYAYDDVSHQGVNGFLQTRGAIAAEKLTPAGPDPLSIHDTNDHYKPSAATPTSHAKTTLQRRARPSSSVNISKADFMSVSSTSSSKRGMNESKDSFAKYIAGTSTPVKKNSKRNLGKKQKSSSMQHVGSSKQGVTVLKEVDKNAPSTGNSSHRYSMRTRTSPGVIRKTYSTPNKPMKSRTFNFSSSKRQ</sequence>
<protein>
    <submittedName>
        <fullName evidence="2">Uncharacterized protein</fullName>
    </submittedName>
</protein>
<name>A0AAN7HQF0_9FUNG</name>
<accession>A0AAN7HQF0</accession>
<comment type="caution">
    <text evidence="2">The sequence shown here is derived from an EMBL/GenBank/DDBJ whole genome shotgun (WGS) entry which is preliminary data.</text>
</comment>
<dbReference type="AlphaFoldDB" id="A0AAN7HQF0"/>
<feature type="region of interest" description="Disordered" evidence="1">
    <location>
        <begin position="331"/>
        <end position="359"/>
    </location>
</feature>
<feature type="compositionally biased region" description="Polar residues" evidence="1">
    <location>
        <begin position="455"/>
        <end position="476"/>
    </location>
</feature>
<feature type="region of interest" description="Disordered" evidence="1">
    <location>
        <begin position="388"/>
        <end position="476"/>
    </location>
</feature>
<dbReference type="RefSeq" id="XP_064687725.1">
    <property type="nucleotide sequence ID" value="XM_064823401.1"/>
</dbReference>
<keyword evidence="3" id="KW-1185">Reference proteome</keyword>